<reference evidence="4" key="4">
    <citation type="journal article" date="2015" name="G3 (Bethesda)">
        <title>Genome sequences of three phytopathogenic species of the Magnaporthaceae family of fungi.</title>
        <authorList>
            <person name="Okagaki L.H."/>
            <person name="Nunes C.C."/>
            <person name="Sailsbery J."/>
            <person name="Clay B."/>
            <person name="Brown D."/>
            <person name="John T."/>
            <person name="Oh Y."/>
            <person name="Young N."/>
            <person name="Fitzgerald M."/>
            <person name="Haas B.J."/>
            <person name="Zeng Q."/>
            <person name="Young S."/>
            <person name="Adiconis X."/>
            <person name="Fan L."/>
            <person name="Levin J.Z."/>
            <person name="Mitchell T.K."/>
            <person name="Okubara P.A."/>
            <person name="Farman M.L."/>
            <person name="Kohn L.M."/>
            <person name="Birren B."/>
            <person name="Ma L.-J."/>
            <person name="Dean R.A."/>
        </authorList>
    </citation>
    <scope>NUCLEOTIDE SEQUENCE</scope>
    <source>
        <strain evidence="4">ATCC 64411 / 73-15</strain>
    </source>
</reference>
<feature type="compositionally biased region" description="Polar residues" evidence="2">
    <location>
        <begin position="233"/>
        <end position="247"/>
    </location>
</feature>
<organism evidence="4 5">
    <name type="scientific">Magnaporthiopsis poae (strain ATCC 64411 / 73-15)</name>
    <name type="common">Kentucky bluegrass fungus</name>
    <name type="synonym">Magnaporthe poae</name>
    <dbReference type="NCBI Taxonomy" id="644358"/>
    <lineage>
        <taxon>Eukaryota</taxon>
        <taxon>Fungi</taxon>
        <taxon>Dikarya</taxon>
        <taxon>Ascomycota</taxon>
        <taxon>Pezizomycotina</taxon>
        <taxon>Sordariomycetes</taxon>
        <taxon>Sordariomycetidae</taxon>
        <taxon>Magnaporthales</taxon>
        <taxon>Magnaporthaceae</taxon>
        <taxon>Magnaporthiopsis</taxon>
    </lineage>
</organism>
<evidence type="ECO:0000313" key="4">
    <source>
        <dbReference type="EnsemblFungi" id="MAPG_09736T0"/>
    </source>
</evidence>
<reference evidence="4" key="5">
    <citation type="submission" date="2015-06" db="UniProtKB">
        <authorList>
            <consortium name="EnsemblFungi"/>
        </authorList>
    </citation>
    <scope>IDENTIFICATION</scope>
    <source>
        <strain evidence="4">ATCC 64411</strain>
    </source>
</reference>
<dbReference type="eggNOG" id="ENOG502RYPA">
    <property type="taxonomic scope" value="Eukaryota"/>
</dbReference>
<feature type="region of interest" description="Disordered" evidence="2">
    <location>
        <begin position="698"/>
        <end position="1122"/>
    </location>
</feature>
<feature type="coiled-coil region" evidence="1">
    <location>
        <begin position="368"/>
        <end position="402"/>
    </location>
</feature>
<dbReference type="VEuPathDB" id="FungiDB:MAPG_09736"/>
<feature type="compositionally biased region" description="Polar residues" evidence="2">
    <location>
        <begin position="724"/>
        <end position="746"/>
    </location>
</feature>
<dbReference type="EMBL" id="GL876976">
    <property type="protein sequence ID" value="KLU91214.1"/>
    <property type="molecule type" value="Genomic_DNA"/>
</dbReference>
<keyword evidence="5" id="KW-1185">Reference proteome</keyword>
<dbReference type="AlphaFoldDB" id="A0A0C4EAQ9"/>
<feature type="region of interest" description="Disordered" evidence="2">
    <location>
        <begin position="177"/>
        <end position="330"/>
    </location>
</feature>
<dbReference type="EnsemblFungi" id="MAPG_09736T0">
    <property type="protein sequence ID" value="MAPG_09736T0"/>
    <property type="gene ID" value="MAPG_09736"/>
</dbReference>
<reference evidence="3" key="1">
    <citation type="submission" date="2010-05" db="EMBL/GenBank/DDBJ databases">
        <title>The Genome Sequence of Magnaporthe poae strain ATCC 64411.</title>
        <authorList>
            <consortium name="The Broad Institute Genome Sequencing Platform"/>
            <consortium name="Broad Institute Genome Sequencing Center for Infectious Disease"/>
            <person name="Ma L.-J."/>
            <person name="Dead R."/>
            <person name="Young S."/>
            <person name="Zeng Q."/>
            <person name="Koehrsen M."/>
            <person name="Alvarado L."/>
            <person name="Berlin A."/>
            <person name="Chapman S.B."/>
            <person name="Chen Z."/>
            <person name="Freedman E."/>
            <person name="Gellesch M."/>
            <person name="Goldberg J."/>
            <person name="Griggs A."/>
            <person name="Gujja S."/>
            <person name="Heilman E.R."/>
            <person name="Heiman D."/>
            <person name="Hepburn T."/>
            <person name="Howarth C."/>
            <person name="Jen D."/>
            <person name="Larson L."/>
            <person name="Mehta T."/>
            <person name="Neiman D."/>
            <person name="Pearson M."/>
            <person name="Roberts A."/>
            <person name="Saif S."/>
            <person name="Shea T."/>
            <person name="Shenoy N."/>
            <person name="Sisk P."/>
            <person name="Stolte C."/>
            <person name="Sykes S."/>
            <person name="Walk T."/>
            <person name="White J."/>
            <person name="Yandava C."/>
            <person name="Haas B."/>
            <person name="Nusbaum C."/>
            <person name="Birren B."/>
        </authorList>
    </citation>
    <scope>NUCLEOTIDE SEQUENCE</scope>
    <source>
        <strain evidence="3">ATCC 64411</strain>
    </source>
</reference>
<feature type="compositionally biased region" description="Acidic residues" evidence="2">
    <location>
        <begin position="935"/>
        <end position="951"/>
    </location>
</feature>
<sequence length="1122" mass="120200">MAAPPFDNPLPDLSHNPLFFDIYTDGAVAVPTPILPGGPCGFVDLTPGANGARCGCRRFWSRPPSASTQMRAFPESPGPGQAYWCMCSHHACYHEDVQAAQTPVVAPAAATPSAVFAAGQENERPKGSREPLTPVQDLAPLQTPSAAAGLGMSMDLPGFDFGRPSFTTAVVDYAPGAFAPPSSDGHGANQAPTTSAHHQDPPPSLPDTLVWQNAPQPSSNGAPSGLPPIPSQCLRSQSPSTTASSQLRYLRPFAGKGLHTLKGKDPAGPNIPVGDANRPQGSCPLDPDATIPNTQASPQGHIAVSAAPTPKGARSQSFGPRPQHSSARLDHEAVRSLKDALSGHGQRLDKLENPSFSVAGHEDCGDKHDHTDLRVTELETRVEEVEKRLNDDNSTVVSMRREDGSASVISESAQAFSDRQIYSQLQELQAQVNKLQASSLPTYNSPWELEVVILPFCLKGVWMPAHDFQSQRPSGAAPWDANGDEWTQMPNTLSRQTPDPTSPYMVDWLDQSSSSTWLLPRACAPGRVIDNRLRSRGLIKTLSVKGSDARSVHLAMVDAFSNVLQILDAGTAAHPPSRLVSAKLERFLGLSQPWVPLRKLHKDSRLRFLSPAEMLTPTLWDVGFLSSSVVMKATGMHRLYVTQPEAYLQDYHAGRDGAWSWQRLRELGRVCPDSQSSSASTVDASFEANEECWQWHDRLDEPPTAPSPELGVQQGQDSAAIANKSRSTAASSSQAFYTAESPNTARGKSPVLTRDQRRGSRPPHLRTTSVPAGGVPLVSSPGAGSQPRKARGLSYTSASKSSPYERRPSPFVPGPSRPSPRLQMASAMVSKRRRSGGGAGGSGRSPSVRQRNTPRWSTVSFSRSPSVAPRDMSAAPEDQRMRGTTPFCYATPYSTVPPDGPRGGDYAGRATSAGPSARPHKGGLRPAGMPCNDADNNDDEDDDDMDYENYDDDHGSGSEDLDMMSHGFDFFGDENVNVYEDFSGDEDENGENAKGGGSSRRRRSGGAPESQEQPEAQLNPEDEPWPGIEDIMSDGENVDPARHSSSDEAGVVVELNNIGEDAASDVSSQPSEYPSTQRAWRMQEAGFGGGGSGHGGRRSDPGPGVGFTIHEDDDVGGGPMRW</sequence>
<feature type="compositionally biased region" description="Polar residues" evidence="2">
    <location>
        <begin position="210"/>
        <end position="222"/>
    </location>
</feature>
<evidence type="ECO:0000256" key="2">
    <source>
        <dbReference type="SAM" id="MobiDB-lite"/>
    </source>
</evidence>
<reference evidence="3" key="3">
    <citation type="submission" date="2011-03" db="EMBL/GenBank/DDBJ databases">
        <title>Annotation of Magnaporthe poae ATCC 64411.</title>
        <authorList>
            <person name="Ma L.-J."/>
            <person name="Dead R."/>
            <person name="Young S.K."/>
            <person name="Zeng Q."/>
            <person name="Gargeya S."/>
            <person name="Fitzgerald M."/>
            <person name="Haas B."/>
            <person name="Abouelleil A."/>
            <person name="Alvarado L."/>
            <person name="Arachchi H.M."/>
            <person name="Berlin A."/>
            <person name="Brown A."/>
            <person name="Chapman S.B."/>
            <person name="Chen Z."/>
            <person name="Dunbar C."/>
            <person name="Freedman E."/>
            <person name="Gearin G."/>
            <person name="Gellesch M."/>
            <person name="Goldberg J."/>
            <person name="Griggs A."/>
            <person name="Gujja S."/>
            <person name="Heiman D."/>
            <person name="Howarth C."/>
            <person name="Larson L."/>
            <person name="Lui A."/>
            <person name="MacDonald P.J.P."/>
            <person name="Mehta T."/>
            <person name="Montmayeur A."/>
            <person name="Murphy C."/>
            <person name="Neiman D."/>
            <person name="Pearson M."/>
            <person name="Priest M."/>
            <person name="Roberts A."/>
            <person name="Saif S."/>
            <person name="Shea T."/>
            <person name="Shenoy N."/>
            <person name="Sisk P."/>
            <person name="Stolte C."/>
            <person name="Sykes S."/>
            <person name="Yandava C."/>
            <person name="Wortman J."/>
            <person name="Nusbaum C."/>
            <person name="Birren B."/>
        </authorList>
    </citation>
    <scope>NUCLEOTIDE SEQUENCE</scope>
    <source>
        <strain evidence="3">ATCC 64411</strain>
    </source>
</reference>
<protein>
    <submittedName>
        <fullName evidence="3 4">Uncharacterized protein</fullName>
    </submittedName>
</protein>
<feature type="compositionally biased region" description="Polar residues" evidence="2">
    <location>
        <begin position="1065"/>
        <end position="1078"/>
    </location>
</feature>
<dbReference type="OrthoDB" id="5427134at2759"/>
<evidence type="ECO:0000313" key="3">
    <source>
        <dbReference type="EMBL" id="KLU91214.1"/>
    </source>
</evidence>
<feature type="compositionally biased region" description="Polar residues" evidence="2">
    <location>
        <begin position="850"/>
        <end position="865"/>
    </location>
</feature>
<reference evidence="5" key="2">
    <citation type="submission" date="2010-05" db="EMBL/GenBank/DDBJ databases">
        <title>The genome sequence of Magnaporthe poae strain ATCC 64411.</title>
        <authorList>
            <person name="Ma L.-J."/>
            <person name="Dead R."/>
            <person name="Young S."/>
            <person name="Zeng Q."/>
            <person name="Koehrsen M."/>
            <person name="Alvarado L."/>
            <person name="Berlin A."/>
            <person name="Chapman S.B."/>
            <person name="Chen Z."/>
            <person name="Freedman E."/>
            <person name="Gellesch M."/>
            <person name="Goldberg J."/>
            <person name="Griggs A."/>
            <person name="Gujja S."/>
            <person name="Heilman E.R."/>
            <person name="Heiman D."/>
            <person name="Hepburn T."/>
            <person name="Howarth C."/>
            <person name="Jen D."/>
            <person name="Larson L."/>
            <person name="Mehta T."/>
            <person name="Neiman D."/>
            <person name="Pearson M."/>
            <person name="Roberts A."/>
            <person name="Saif S."/>
            <person name="Shea T."/>
            <person name="Shenoy N."/>
            <person name="Sisk P."/>
            <person name="Stolte C."/>
            <person name="Sykes S."/>
            <person name="Walk T."/>
            <person name="White J."/>
            <person name="Yandava C."/>
            <person name="Haas B."/>
            <person name="Nusbaum C."/>
            <person name="Birren B."/>
        </authorList>
    </citation>
    <scope>NUCLEOTIDE SEQUENCE [LARGE SCALE GENOMIC DNA]</scope>
    <source>
        <strain evidence="5">ATCC 64411 / 73-15</strain>
    </source>
</reference>
<dbReference type="EMBL" id="ADBL01002489">
    <property type="status" value="NOT_ANNOTATED_CDS"/>
    <property type="molecule type" value="Genomic_DNA"/>
</dbReference>
<dbReference type="OMA" id="CNHHACY"/>
<evidence type="ECO:0000256" key="1">
    <source>
        <dbReference type="SAM" id="Coils"/>
    </source>
</evidence>
<evidence type="ECO:0000313" key="5">
    <source>
        <dbReference type="Proteomes" id="UP000011715"/>
    </source>
</evidence>
<keyword evidence="1" id="KW-0175">Coiled coil</keyword>
<gene>
    <name evidence="3" type="ORF">MAPG_09736</name>
</gene>
<dbReference type="Proteomes" id="UP000011715">
    <property type="component" value="Unassembled WGS sequence"/>
</dbReference>
<accession>A0A0C4EAQ9</accession>
<proteinExistence type="predicted"/>
<feature type="compositionally biased region" description="Polar residues" evidence="2">
    <location>
        <begin position="314"/>
        <end position="326"/>
    </location>
</feature>
<dbReference type="STRING" id="644358.A0A0C4EAQ9"/>
<name>A0A0C4EAQ9_MAGP6</name>